<feature type="compositionally biased region" description="Polar residues" evidence="1">
    <location>
        <begin position="125"/>
        <end position="143"/>
    </location>
</feature>
<gene>
    <name evidence="3" type="primary">LOC115731380</name>
</gene>
<dbReference type="GO" id="GO:0003729">
    <property type="term" value="F:mRNA binding"/>
    <property type="evidence" value="ECO:0007669"/>
    <property type="project" value="TreeGrafter"/>
</dbReference>
<evidence type="ECO:0000256" key="1">
    <source>
        <dbReference type="SAM" id="MobiDB-lite"/>
    </source>
</evidence>
<accession>A0A8B8N649</accession>
<feature type="region of interest" description="Disordered" evidence="1">
    <location>
        <begin position="359"/>
        <end position="421"/>
    </location>
</feature>
<feature type="compositionally biased region" description="Acidic residues" evidence="1">
    <location>
        <begin position="411"/>
        <end position="421"/>
    </location>
</feature>
<dbReference type="RefSeq" id="XP_030517901.1">
    <property type="nucleotide sequence ID" value="XM_030662041.2"/>
</dbReference>
<dbReference type="OrthoDB" id="48651at2759"/>
<protein>
    <submittedName>
        <fullName evidence="3">Eukaryotic translation initiation factor 4B3</fullName>
    </submittedName>
</protein>
<dbReference type="GO" id="GO:0003743">
    <property type="term" value="F:translation initiation factor activity"/>
    <property type="evidence" value="ECO:0007669"/>
    <property type="project" value="UniProtKB-KW"/>
</dbReference>
<dbReference type="PANTHER" id="PTHR32091:SF17">
    <property type="entry name" value="EUKARYOTIC TRANSLATION INITIATION FACTOR 4B3"/>
    <property type="match status" value="1"/>
</dbReference>
<organism evidence="2 3">
    <name type="scientific">Rhodamnia argentea</name>
    <dbReference type="NCBI Taxonomy" id="178133"/>
    <lineage>
        <taxon>Eukaryota</taxon>
        <taxon>Viridiplantae</taxon>
        <taxon>Streptophyta</taxon>
        <taxon>Embryophyta</taxon>
        <taxon>Tracheophyta</taxon>
        <taxon>Spermatophyta</taxon>
        <taxon>Magnoliopsida</taxon>
        <taxon>eudicotyledons</taxon>
        <taxon>Gunneridae</taxon>
        <taxon>Pentapetalae</taxon>
        <taxon>rosids</taxon>
        <taxon>malvids</taxon>
        <taxon>Myrtales</taxon>
        <taxon>Myrtaceae</taxon>
        <taxon>Myrtoideae</taxon>
        <taxon>Myrteae</taxon>
        <taxon>Australasian group</taxon>
        <taxon>Rhodamnia</taxon>
    </lineage>
</organism>
<feature type="region of interest" description="Disordered" evidence="1">
    <location>
        <begin position="80"/>
        <end position="345"/>
    </location>
</feature>
<feature type="region of interest" description="Disordered" evidence="1">
    <location>
        <begin position="1"/>
        <end position="43"/>
    </location>
</feature>
<proteinExistence type="predicted"/>
<dbReference type="InterPro" id="IPR010433">
    <property type="entry name" value="EIF-4B_pln"/>
</dbReference>
<dbReference type="Pfam" id="PF06273">
    <property type="entry name" value="eIF-4B"/>
    <property type="match status" value="1"/>
</dbReference>
<feature type="compositionally biased region" description="Basic and acidic residues" evidence="1">
    <location>
        <begin position="261"/>
        <end position="272"/>
    </location>
</feature>
<feature type="compositionally biased region" description="Polar residues" evidence="1">
    <location>
        <begin position="205"/>
        <end position="215"/>
    </location>
</feature>
<feature type="compositionally biased region" description="Basic and acidic residues" evidence="1">
    <location>
        <begin position="333"/>
        <end position="345"/>
    </location>
</feature>
<keyword evidence="3" id="KW-0396">Initiation factor</keyword>
<evidence type="ECO:0000313" key="2">
    <source>
        <dbReference type="Proteomes" id="UP000827889"/>
    </source>
</evidence>
<keyword evidence="2" id="KW-1185">Reference proteome</keyword>
<dbReference type="KEGG" id="rarg:115731380"/>
<dbReference type="GeneID" id="115731380"/>
<feature type="compositionally biased region" description="Low complexity" evidence="1">
    <location>
        <begin position="27"/>
        <end position="43"/>
    </location>
</feature>
<reference evidence="3" key="1">
    <citation type="submission" date="2025-08" db="UniProtKB">
        <authorList>
            <consortium name="RefSeq"/>
        </authorList>
    </citation>
    <scope>IDENTIFICATION</scope>
    <source>
        <tissue evidence="3">Leaf</tissue>
    </source>
</reference>
<keyword evidence="3" id="KW-0648">Protein biosynthesis</keyword>
<evidence type="ECO:0000313" key="3">
    <source>
        <dbReference type="RefSeq" id="XP_030517901.1"/>
    </source>
</evidence>
<feature type="compositionally biased region" description="Basic and acidic residues" evidence="1">
    <location>
        <begin position="280"/>
        <end position="291"/>
    </location>
</feature>
<dbReference type="AlphaFoldDB" id="A0A8B8N649"/>
<dbReference type="Proteomes" id="UP000827889">
    <property type="component" value="Chromosome 11"/>
</dbReference>
<feature type="compositionally biased region" description="Basic and acidic residues" evidence="1">
    <location>
        <begin position="386"/>
        <end position="400"/>
    </location>
</feature>
<feature type="compositionally biased region" description="Basic and acidic residues" evidence="1">
    <location>
        <begin position="242"/>
        <end position="253"/>
    </location>
</feature>
<feature type="compositionally biased region" description="Basic and acidic residues" evidence="1">
    <location>
        <begin position="100"/>
        <end position="112"/>
    </location>
</feature>
<dbReference type="PANTHER" id="PTHR32091">
    <property type="entry name" value="EUKARYOTIC TRANSLATION INITIATION FACTOR 4B"/>
    <property type="match status" value="1"/>
</dbReference>
<sequence>MAAIVSPWATKPGAWSLDSEENEDELLQQQKSDAASGGSAAAAPLADFPSLAAAAATKPKKKKGQTISLAEFSTYKAAAPKFEPSKGLTREDLLALPTGPRERSAEELDRSRLGGGFKSYGSGRYGSNDSGEDSQNSRWGSSRVSDDSWRQGGFNREASKEILPSRADETDDWSATKKSAVGNGFERRERGGFFGSQSKADESDSWVSNKSSEQRPFSGEVGRERRGFNRGGFESSNGGGADADRWGRRKEDEGSFGSGTDADKWGKRREEEGSFGSGADADKWSKRKEDEGSFGSSRPRLVLQPRKLAVGDGAGSGSGVVAKPKASSPFGEARPREEVLKEKGQDWKEIDEKLDTMKIKEVETGDKGEGSFGRRSFGSGSGKVNLQEDRTERTWRKNDSNEVTVVPSPSVEEDDSGVEGN</sequence>
<name>A0A8B8N649_9MYRT</name>
<feature type="compositionally biased region" description="Basic and acidic residues" evidence="1">
    <location>
        <begin position="359"/>
        <end position="369"/>
    </location>
</feature>